<dbReference type="AlphaFoldDB" id="A0A1A7BSP5"/>
<dbReference type="PANTHER" id="PTHR43037:SF1">
    <property type="entry name" value="BLL1128 PROTEIN"/>
    <property type="match status" value="1"/>
</dbReference>
<keyword evidence="1" id="KW-0732">Signal</keyword>
<gene>
    <name evidence="4" type="ORF">ASR47_100114</name>
</gene>
<organism evidence="4 5">
    <name type="scientific">Janthinobacterium psychrotolerans</name>
    <dbReference type="NCBI Taxonomy" id="1747903"/>
    <lineage>
        <taxon>Bacteria</taxon>
        <taxon>Pseudomonadati</taxon>
        <taxon>Pseudomonadota</taxon>
        <taxon>Betaproteobacteria</taxon>
        <taxon>Burkholderiales</taxon>
        <taxon>Oxalobacteraceae</taxon>
        <taxon>Janthinobacterium</taxon>
    </lineage>
</organism>
<accession>A0A1A7BSP5</accession>
<evidence type="ECO:0000313" key="5">
    <source>
        <dbReference type="Proteomes" id="UP000092713"/>
    </source>
</evidence>
<evidence type="ECO:0000313" key="4">
    <source>
        <dbReference type="EMBL" id="OBV36542.1"/>
    </source>
</evidence>
<protein>
    <submittedName>
        <fullName evidence="4">Esterase, PHB depolymerase family</fullName>
    </submittedName>
</protein>
<evidence type="ECO:0000256" key="3">
    <source>
        <dbReference type="SAM" id="MobiDB-lite"/>
    </source>
</evidence>
<dbReference type="STRING" id="1747903.ASR47_100114"/>
<dbReference type="PATRIC" id="fig|1747903.4.peg.15"/>
<feature type="region of interest" description="Disordered" evidence="3">
    <location>
        <begin position="33"/>
        <end position="64"/>
    </location>
</feature>
<dbReference type="GO" id="GO:0005576">
    <property type="term" value="C:extracellular region"/>
    <property type="evidence" value="ECO:0007669"/>
    <property type="project" value="InterPro"/>
</dbReference>
<dbReference type="GO" id="GO:0016787">
    <property type="term" value="F:hydrolase activity"/>
    <property type="evidence" value="ECO:0007669"/>
    <property type="project" value="UniProtKB-KW"/>
</dbReference>
<dbReference type="InterPro" id="IPR010126">
    <property type="entry name" value="Esterase_phb"/>
</dbReference>
<evidence type="ECO:0000256" key="1">
    <source>
        <dbReference type="ARBA" id="ARBA00022729"/>
    </source>
</evidence>
<dbReference type="NCBIfam" id="TIGR01840">
    <property type="entry name" value="esterase_phb"/>
    <property type="match status" value="1"/>
</dbReference>
<reference evidence="4 5" key="1">
    <citation type="submission" date="2016-04" db="EMBL/GenBank/DDBJ databases">
        <title>Draft genome sequence of Janthinobacterium psychrotolerans sp. nov., isolated from freshwater sediments in Denmark.</title>
        <authorList>
            <person name="Gong X."/>
            <person name="Skrivergaard S."/>
            <person name="Korsgaard B.S."/>
            <person name="Schreiber L."/>
            <person name="Marshall I.P."/>
            <person name="Finster K."/>
            <person name="Schramm A."/>
        </authorList>
    </citation>
    <scope>NUCLEOTIDE SEQUENCE [LARGE SCALE GENOMIC DNA]</scope>
    <source>
        <strain evidence="4 5">S3-2</strain>
    </source>
</reference>
<keyword evidence="2" id="KW-0378">Hydrolase</keyword>
<dbReference type="Pfam" id="PF10503">
    <property type="entry name" value="Esterase_PHB"/>
    <property type="match status" value="1"/>
</dbReference>
<keyword evidence="5" id="KW-1185">Reference proteome</keyword>
<name>A0A1A7BSP5_9BURK</name>
<dbReference type="PANTHER" id="PTHR43037">
    <property type="entry name" value="UNNAMED PRODUCT-RELATED"/>
    <property type="match status" value="1"/>
</dbReference>
<dbReference type="SUPFAM" id="SSF53474">
    <property type="entry name" value="alpha/beta-Hydrolases"/>
    <property type="match status" value="1"/>
</dbReference>
<dbReference type="Gene3D" id="3.40.50.1820">
    <property type="entry name" value="alpha/beta hydrolase"/>
    <property type="match status" value="1"/>
</dbReference>
<dbReference type="OrthoDB" id="9767239at2"/>
<sequence length="380" mass="41239">MVKPATTWLRGLLRAGKVQQRTATRLAKVLFGPPAAKPASKPRRKAVPKAGPTGAALGPPRVRKKAAPAPGKWLAAHYAPLVEPGQLPGRRLPYYLYLPDKAPNAAMRTGGRPLLVMLHGCEQSATQFAEGTRMNRLAERKGYAVLYPQQSLRSHARRCWKWYEKLTQDGGGDVSLIVGAIAQVAARYPIDRSRIYIGGISAGAGMAHIVALNHPQLFAAVGLHSGPVFGAGHSLIGAMHVMQHGAVGRVDSAIDEVLARQPLFPHLPTMLIQGQQDSVVRPVNQTQLVRQSIRINRMPFDTVVTAERWPPGATGSRNPAHGYAVHDYQVGGELLLRVAQIEQLEHAWSGGDASLPFNAKAGPDASKLLLDFFARQQRRF</sequence>
<dbReference type="InterPro" id="IPR029058">
    <property type="entry name" value="AB_hydrolase_fold"/>
</dbReference>
<proteinExistence type="predicted"/>
<dbReference type="RefSeq" id="WP_065310352.1">
    <property type="nucleotide sequence ID" value="NZ_LOCQ01000062.1"/>
</dbReference>
<dbReference type="EMBL" id="LOCQ01000062">
    <property type="protein sequence ID" value="OBV36542.1"/>
    <property type="molecule type" value="Genomic_DNA"/>
</dbReference>
<comment type="caution">
    <text evidence="4">The sequence shown here is derived from an EMBL/GenBank/DDBJ whole genome shotgun (WGS) entry which is preliminary data.</text>
</comment>
<dbReference type="InterPro" id="IPR050955">
    <property type="entry name" value="Plant_Biomass_Hydrol_Est"/>
</dbReference>
<evidence type="ECO:0000256" key="2">
    <source>
        <dbReference type="ARBA" id="ARBA00022801"/>
    </source>
</evidence>
<dbReference type="Proteomes" id="UP000092713">
    <property type="component" value="Unassembled WGS sequence"/>
</dbReference>